<organism evidence="2 3">
    <name type="scientific">Chlamydomonas eustigma</name>
    <dbReference type="NCBI Taxonomy" id="1157962"/>
    <lineage>
        <taxon>Eukaryota</taxon>
        <taxon>Viridiplantae</taxon>
        <taxon>Chlorophyta</taxon>
        <taxon>core chlorophytes</taxon>
        <taxon>Chlorophyceae</taxon>
        <taxon>CS clade</taxon>
        <taxon>Chlamydomonadales</taxon>
        <taxon>Chlamydomonadaceae</taxon>
        <taxon>Chlamydomonas</taxon>
    </lineage>
</organism>
<accession>A0A250XF74</accession>
<evidence type="ECO:0000313" key="2">
    <source>
        <dbReference type="EMBL" id="GAX81569.1"/>
    </source>
</evidence>
<feature type="region of interest" description="Disordered" evidence="1">
    <location>
        <begin position="1"/>
        <end position="43"/>
    </location>
</feature>
<proteinExistence type="predicted"/>
<reference evidence="2 3" key="1">
    <citation type="submission" date="2017-08" db="EMBL/GenBank/DDBJ databases">
        <title>Acidophilic green algal genome provides insights into adaptation to an acidic environment.</title>
        <authorList>
            <person name="Hirooka S."/>
            <person name="Hirose Y."/>
            <person name="Kanesaki Y."/>
            <person name="Higuchi S."/>
            <person name="Fujiwara T."/>
            <person name="Onuma R."/>
            <person name="Era A."/>
            <person name="Ohbayashi R."/>
            <person name="Uzuka A."/>
            <person name="Nozaki H."/>
            <person name="Yoshikawa H."/>
            <person name="Miyagishima S.Y."/>
        </authorList>
    </citation>
    <scope>NUCLEOTIDE SEQUENCE [LARGE SCALE GENOMIC DNA]</scope>
    <source>
        <strain evidence="2 3">NIES-2499</strain>
    </source>
</reference>
<dbReference type="EMBL" id="BEGY01000067">
    <property type="protein sequence ID" value="GAX81569.1"/>
    <property type="molecule type" value="Genomic_DNA"/>
</dbReference>
<protein>
    <submittedName>
        <fullName evidence="2">Uncharacterized protein</fullName>
    </submittedName>
</protein>
<dbReference type="Proteomes" id="UP000232323">
    <property type="component" value="Unassembled WGS sequence"/>
</dbReference>
<evidence type="ECO:0000256" key="1">
    <source>
        <dbReference type="SAM" id="MobiDB-lite"/>
    </source>
</evidence>
<gene>
    <name evidence="2" type="ORF">CEUSTIGMA_g8997.t1</name>
</gene>
<sequence length="175" mass="19643">MRRISGRNLWGSKVGGRWGEDGEVDESEEQLDDEFNPYAADARRDRLKRKKKKRLNINAGEATLNPNKPPAKLTATLLERFVRIFVMLSQVANTADDLVDYLLTGHHYAQRMLTSAIIAAYTIPQEEKYEMMRQGITPPPLPVLPGYGAGCIVLSSEGEYSHQKGGRGYHVGKNR</sequence>
<evidence type="ECO:0000313" key="3">
    <source>
        <dbReference type="Proteomes" id="UP000232323"/>
    </source>
</evidence>
<dbReference type="AlphaFoldDB" id="A0A250XF74"/>
<feature type="compositionally biased region" description="Acidic residues" evidence="1">
    <location>
        <begin position="21"/>
        <end position="35"/>
    </location>
</feature>
<name>A0A250XF74_9CHLO</name>
<keyword evidence="3" id="KW-1185">Reference proteome</keyword>
<comment type="caution">
    <text evidence="2">The sequence shown here is derived from an EMBL/GenBank/DDBJ whole genome shotgun (WGS) entry which is preliminary data.</text>
</comment>